<organism evidence="3 4">
    <name type="scientific">Kalanchoe fedtschenkoi</name>
    <name type="common">Lavender scallops</name>
    <name type="synonym">South American air plant</name>
    <dbReference type="NCBI Taxonomy" id="63787"/>
    <lineage>
        <taxon>Eukaryota</taxon>
        <taxon>Viridiplantae</taxon>
        <taxon>Streptophyta</taxon>
        <taxon>Embryophyta</taxon>
        <taxon>Tracheophyta</taxon>
        <taxon>Spermatophyta</taxon>
        <taxon>Magnoliopsida</taxon>
        <taxon>eudicotyledons</taxon>
        <taxon>Gunneridae</taxon>
        <taxon>Pentapetalae</taxon>
        <taxon>Saxifragales</taxon>
        <taxon>Crassulaceae</taxon>
        <taxon>Kalanchoe</taxon>
    </lineage>
</organism>
<sequence>MSLPTFSLFLIPSLVLLLFMPDSSLGQGVAEGGGGVATINCLNCSNCQYPCHPQSPPPPPPPEPEPSNPPPPPPCPATPVQCCQNSPPQMPPYNYIPPPPQIPYNYIPPPPNHYAYLPYNNFSASVPLTGYMHHHPVVLPIAALLQLLL</sequence>
<name>A0A7N0U693_KALFE</name>
<feature type="chain" id="PRO_5029766434" evidence="2">
    <location>
        <begin position="27"/>
        <end position="149"/>
    </location>
</feature>
<keyword evidence="4" id="KW-1185">Reference proteome</keyword>
<evidence type="ECO:0000256" key="2">
    <source>
        <dbReference type="SAM" id="SignalP"/>
    </source>
</evidence>
<accession>A0A7N0U693</accession>
<dbReference type="Gramene" id="Kaladp0053s0672.1.v1.1">
    <property type="protein sequence ID" value="Kaladp0053s0672.1.v1.1.CDS.1"/>
    <property type="gene ID" value="Kaladp0053s0672.v1.1"/>
</dbReference>
<evidence type="ECO:0000313" key="3">
    <source>
        <dbReference type="EnsemblPlants" id="Kaladp0053s0672.1.v1.1.CDS.1"/>
    </source>
</evidence>
<evidence type="ECO:0000313" key="4">
    <source>
        <dbReference type="Proteomes" id="UP000594263"/>
    </source>
</evidence>
<dbReference type="Proteomes" id="UP000594263">
    <property type="component" value="Unplaced"/>
</dbReference>
<dbReference type="OMA" id="ACANCTI"/>
<feature type="signal peptide" evidence="2">
    <location>
        <begin position="1"/>
        <end position="26"/>
    </location>
</feature>
<keyword evidence="2" id="KW-0732">Signal</keyword>
<feature type="region of interest" description="Disordered" evidence="1">
    <location>
        <begin position="52"/>
        <end position="80"/>
    </location>
</feature>
<dbReference type="EnsemblPlants" id="Kaladp0053s0672.1.v1.1">
    <property type="protein sequence ID" value="Kaladp0053s0672.1.v1.1.CDS.1"/>
    <property type="gene ID" value="Kaladp0053s0672.v1.1"/>
</dbReference>
<protein>
    <submittedName>
        <fullName evidence="3">Uncharacterized protein</fullName>
    </submittedName>
</protein>
<reference evidence="3" key="1">
    <citation type="submission" date="2021-01" db="UniProtKB">
        <authorList>
            <consortium name="EnsemblPlants"/>
        </authorList>
    </citation>
    <scope>IDENTIFICATION</scope>
</reference>
<evidence type="ECO:0000256" key="1">
    <source>
        <dbReference type="SAM" id="MobiDB-lite"/>
    </source>
</evidence>
<dbReference type="AlphaFoldDB" id="A0A7N0U693"/>
<feature type="compositionally biased region" description="Pro residues" evidence="1">
    <location>
        <begin position="53"/>
        <end position="77"/>
    </location>
</feature>
<proteinExistence type="predicted"/>